<proteinExistence type="inferred from homology"/>
<evidence type="ECO:0000313" key="5">
    <source>
        <dbReference type="Proteomes" id="UP001213000"/>
    </source>
</evidence>
<dbReference type="GO" id="GO:0016413">
    <property type="term" value="F:O-acetyltransferase activity"/>
    <property type="evidence" value="ECO:0007669"/>
    <property type="project" value="InterPro"/>
</dbReference>
<keyword evidence="5" id="KW-1185">Reference proteome</keyword>
<protein>
    <recommendedName>
        <fullName evidence="3">Trichome birefringence-like C-terminal domain-containing protein</fullName>
    </recommendedName>
</protein>
<organism evidence="4 5">
    <name type="scientific">Leucocoprinus birnbaumii</name>
    <dbReference type="NCBI Taxonomy" id="56174"/>
    <lineage>
        <taxon>Eukaryota</taxon>
        <taxon>Fungi</taxon>
        <taxon>Dikarya</taxon>
        <taxon>Basidiomycota</taxon>
        <taxon>Agaricomycotina</taxon>
        <taxon>Agaricomycetes</taxon>
        <taxon>Agaricomycetidae</taxon>
        <taxon>Agaricales</taxon>
        <taxon>Agaricineae</taxon>
        <taxon>Agaricaceae</taxon>
        <taxon>Leucocoprinus</taxon>
    </lineage>
</organism>
<dbReference type="Pfam" id="PF13839">
    <property type="entry name" value="PC-Esterase"/>
    <property type="match status" value="1"/>
</dbReference>
<dbReference type="PANTHER" id="PTHR32285:SF48">
    <property type="entry name" value="PROTEIN TRICHOME BIREFRINGENCE-LIKE 19"/>
    <property type="match status" value="1"/>
</dbReference>
<dbReference type="AlphaFoldDB" id="A0AAD5VQX3"/>
<sequence length="528" mass="61045">MPGACIRRRSLFLSFLLIVVPGVLVYQNTSYLSGISTYLSKELYHGYRFNHTAAISTHDGGDFLDLGAEPEEKEDLGRLCRPDECMQGSWIPRTPPFRNFADFLRVYPPSRRGIFKICGSEENKREPEDREMFHRAQQERLLHVANWVWKPSKGRMRKWDVSEFVVRLLRSPGGLIFSGDSITRQQFQWFEYALARADISIQEDPKHLPFHSHRRLHQFILKPDDPMTAYLQDRAGVPDSRLLRPIYTKIDNHILVGEKEIREYSVPLGAKETFPWYDHFDYFEGWEEFVSEMAKEKGEHGVTEDTVLVLNTGAHWSRGALYMLPNTGGSTEQQSRVTALLQKVIEHVISKLNGIPKLQIYYRSTSPGHPACSSAKFYKSFGMDSAIIAQPDDDESSKRFVDVPTFHTSPYSDVDAAHDAMSNITRAVQVATPDQHMKLVQSRWDWDRFEANNVEWKKAINALNHTDENSSARPKWYYMDVWNMTLQRPDAHTQTLDSHHGSYDCLHWCVPGIVEQWMEYLGHLVLFD</sequence>
<evidence type="ECO:0000256" key="1">
    <source>
        <dbReference type="ARBA" id="ARBA00007727"/>
    </source>
</evidence>
<evidence type="ECO:0000256" key="2">
    <source>
        <dbReference type="SAM" id="SignalP"/>
    </source>
</evidence>
<dbReference type="EMBL" id="JANIEX010000500">
    <property type="protein sequence ID" value="KAJ3566264.1"/>
    <property type="molecule type" value="Genomic_DNA"/>
</dbReference>
<dbReference type="InterPro" id="IPR026057">
    <property type="entry name" value="TBL_C"/>
</dbReference>
<comment type="similarity">
    <text evidence="1">Belongs to the PC-esterase family. TBL subfamily.</text>
</comment>
<feature type="domain" description="Trichome birefringence-like C-terminal" evidence="3">
    <location>
        <begin position="455"/>
        <end position="521"/>
    </location>
</feature>
<dbReference type="PANTHER" id="PTHR32285">
    <property type="entry name" value="PROTEIN TRICHOME BIREFRINGENCE-LIKE 9-RELATED"/>
    <property type="match status" value="1"/>
</dbReference>
<evidence type="ECO:0000259" key="3">
    <source>
        <dbReference type="Pfam" id="PF13839"/>
    </source>
</evidence>
<reference evidence="4" key="1">
    <citation type="submission" date="2022-07" db="EMBL/GenBank/DDBJ databases">
        <title>Genome Sequence of Leucocoprinus birnbaumii.</title>
        <authorList>
            <person name="Buettner E."/>
        </authorList>
    </citation>
    <scope>NUCLEOTIDE SEQUENCE</scope>
    <source>
        <strain evidence="4">VT141</strain>
    </source>
</reference>
<feature type="signal peptide" evidence="2">
    <location>
        <begin position="1"/>
        <end position="25"/>
    </location>
</feature>
<name>A0AAD5VQX3_9AGAR</name>
<gene>
    <name evidence="4" type="ORF">NP233_g7109</name>
</gene>
<evidence type="ECO:0000313" key="4">
    <source>
        <dbReference type="EMBL" id="KAJ3566264.1"/>
    </source>
</evidence>
<feature type="chain" id="PRO_5042280197" description="Trichome birefringence-like C-terminal domain-containing protein" evidence="2">
    <location>
        <begin position="26"/>
        <end position="528"/>
    </location>
</feature>
<accession>A0AAD5VQX3</accession>
<dbReference type="InterPro" id="IPR029962">
    <property type="entry name" value="TBL"/>
</dbReference>
<comment type="caution">
    <text evidence="4">The sequence shown here is derived from an EMBL/GenBank/DDBJ whole genome shotgun (WGS) entry which is preliminary data.</text>
</comment>
<keyword evidence="2" id="KW-0732">Signal</keyword>
<dbReference type="Proteomes" id="UP001213000">
    <property type="component" value="Unassembled WGS sequence"/>
</dbReference>